<dbReference type="Pfam" id="PF04151">
    <property type="entry name" value="PPC"/>
    <property type="match status" value="1"/>
</dbReference>
<feature type="active site" description="Charge relay system" evidence="5">
    <location>
        <position position="557"/>
    </location>
</feature>
<organism evidence="9 10">
    <name type="scientific">Chroogloeocystis siderophila 5.2 s.c.1</name>
    <dbReference type="NCBI Taxonomy" id="247279"/>
    <lineage>
        <taxon>Bacteria</taxon>
        <taxon>Bacillati</taxon>
        <taxon>Cyanobacteriota</taxon>
        <taxon>Cyanophyceae</taxon>
        <taxon>Oscillatoriophycideae</taxon>
        <taxon>Chroococcales</taxon>
        <taxon>Chroococcaceae</taxon>
        <taxon>Chroogloeocystis</taxon>
    </lineage>
</organism>
<dbReference type="OrthoDB" id="543865at2"/>
<evidence type="ECO:0000256" key="1">
    <source>
        <dbReference type="ARBA" id="ARBA00011073"/>
    </source>
</evidence>
<accession>A0A1U7HN95</accession>
<feature type="active site" description="Charge relay system" evidence="5">
    <location>
        <position position="318"/>
    </location>
</feature>
<feature type="active site" description="Charge relay system" evidence="5">
    <location>
        <position position="358"/>
    </location>
</feature>
<evidence type="ECO:0000313" key="10">
    <source>
        <dbReference type="Proteomes" id="UP000185984"/>
    </source>
</evidence>
<dbReference type="PANTHER" id="PTHR43806">
    <property type="entry name" value="PEPTIDASE S8"/>
    <property type="match status" value="1"/>
</dbReference>
<dbReference type="SUPFAM" id="SSF89260">
    <property type="entry name" value="Collagen-binding domain"/>
    <property type="match status" value="1"/>
</dbReference>
<comment type="similarity">
    <text evidence="1 5">Belongs to the peptidase S8 family.</text>
</comment>
<evidence type="ECO:0000259" key="7">
    <source>
        <dbReference type="Pfam" id="PF00082"/>
    </source>
</evidence>
<dbReference type="PROSITE" id="PS00138">
    <property type="entry name" value="SUBTILASE_SER"/>
    <property type="match status" value="1"/>
</dbReference>
<evidence type="ECO:0000256" key="4">
    <source>
        <dbReference type="ARBA" id="ARBA00022825"/>
    </source>
</evidence>
<keyword evidence="10" id="KW-1185">Reference proteome</keyword>
<dbReference type="InterPro" id="IPR015500">
    <property type="entry name" value="Peptidase_S8_subtilisin-rel"/>
</dbReference>
<keyword evidence="2 5" id="KW-0645">Protease</keyword>
<evidence type="ECO:0000259" key="8">
    <source>
        <dbReference type="Pfam" id="PF04151"/>
    </source>
</evidence>
<dbReference type="InterPro" id="IPR036852">
    <property type="entry name" value="Peptidase_S8/S53_dom_sf"/>
</dbReference>
<dbReference type="GO" id="GO:0006508">
    <property type="term" value="P:proteolysis"/>
    <property type="evidence" value="ECO:0007669"/>
    <property type="project" value="UniProtKB-KW"/>
</dbReference>
<dbReference type="STRING" id="247279.NIES1031_14410"/>
<feature type="region of interest" description="Disordered" evidence="6">
    <location>
        <begin position="44"/>
        <end position="66"/>
    </location>
</feature>
<name>A0A1U7HN95_9CHRO</name>
<evidence type="ECO:0000256" key="5">
    <source>
        <dbReference type="PROSITE-ProRule" id="PRU01240"/>
    </source>
</evidence>
<dbReference type="InterPro" id="IPR050131">
    <property type="entry name" value="Peptidase_S8_subtilisin-like"/>
</dbReference>
<dbReference type="InterPro" id="IPR023828">
    <property type="entry name" value="Peptidase_S8_Ser-AS"/>
</dbReference>
<feature type="domain" description="Peptidase S8/S53" evidence="7">
    <location>
        <begin position="310"/>
        <end position="605"/>
    </location>
</feature>
<feature type="compositionally biased region" description="Low complexity" evidence="6">
    <location>
        <begin position="44"/>
        <end position="57"/>
    </location>
</feature>
<dbReference type="PANTHER" id="PTHR43806:SF11">
    <property type="entry name" value="CEREVISIN-RELATED"/>
    <property type="match status" value="1"/>
</dbReference>
<dbReference type="EMBL" id="MRCC01000011">
    <property type="protein sequence ID" value="OKH25039.1"/>
    <property type="molecule type" value="Genomic_DNA"/>
</dbReference>
<reference evidence="9 10" key="1">
    <citation type="submission" date="2016-11" db="EMBL/GenBank/DDBJ databases">
        <title>Draft Genome Sequences of Nine Cyanobacterial Strains from Diverse Habitats.</title>
        <authorList>
            <person name="Zhu T."/>
            <person name="Hou S."/>
            <person name="Lu X."/>
            <person name="Hess W.R."/>
        </authorList>
    </citation>
    <scope>NUCLEOTIDE SEQUENCE [LARGE SCALE GENOMIC DNA]</scope>
    <source>
        <strain evidence="9 10">5.2 s.c.1</strain>
    </source>
</reference>
<proteinExistence type="inferred from homology"/>
<evidence type="ECO:0000256" key="2">
    <source>
        <dbReference type="ARBA" id="ARBA00022670"/>
    </source>
</evidence>
<dbReference type="Gene3D" id="3.40.50.200">
    <property type="entry name" value="Peptidase S8/S53 domain"/>
    <property type="match status" value="1"/>
</dbReference>
<dbReference type="InterPro" id="IPR000209">
    <property type="entry name" value="Peptidase_S8/S53_dom"/>
</dbReference>
<protein>
    <recommendedName>
        <fullName evidence="11">Peptidase S8 and S53 subtilisin kexin sedolisin</fullName>
    </recommendedName>
</protein>
<evidence type="ECO:0008006" key="11">
    <source>
        <dbReference type="Google" id="ProtNLM"/>
    </source>
</evidence>
<dbReference type="AlphaFoldDB" id="A0A1U7HN95"/>
<feature type="domain" description="Peptidase C-terminal archaeal/bacterial" evidence="8">
    <location>
        <begin position="95"/>
        <end position="158"/>
    </location>
</feature>
<keyword evidence="3 5" id="KW-0378">Hydrolase</keyword>
<comment type="caution">
    <text evidence="9">The sequence shown here is derived from an EMBL/GenBank/DDBJ whole genome shotgun (WGS) entry which is preliminary data.</text>
</comment>
<dbReference type="Proteomes" id="UP000185984">
    <property type="component" value="Unassembled WGS sequence"/>
</dbReference>
<evidence type="ECO:0000313" key="9">
    <source>
        <dbReference type="EMBL" id="OKH25039.1"/>
    </source>
</evidence>
<sequence>MLATSRRNHESFSVTSANESLEKLHSTSRLLDLGISPEFDDPLSNSRTSYSSSFSNSVTPQVTPDPGSTLATAYNLGTLNRPFTLTDFVGNSDVSDIYRFSLASNSSFNLSLNGLTADADVELLNGNGTRLAISGASGTTSEWIDGSLTAGTYYINVFRYTGNTNYRLSLSATPIVNGVRTVLGNLGADTFTWQSGFNRTVISGNGNVDFGSGALDTLNLANISSTTARLNLANASGGGVVYNPGNGARVFDAITLNNGSQILFEGIDRIRFADRTINRFVRRNDPLFNQQWNLHMMGVHNAWHFTKGSTNVLVGVQDSGLGVNGNGNIHPELNADKTLVFGNNYRDEFTDGDNFTSHGTAVQGIIAARSNNGLGMSGINWNSPVVNIDVIPGPGREQGDFDLAQATQAMINQANSQGQRLVINMSLGAPGLSNFGRTDIFPAFNQVVANNPNVLFVIAAGNEGHLGASGISYPATLARLYSNVISVGASWGTRSANNSVTTPGDRISYPGPNGWGSQYGTGLTLMGPSEVIAPYANRYGQFGFWGTGSIPGFDGTSAAAPNVTGVASLVWSANRNLSGTRIKQILSQTAFDLGARGYDTVYGHGFVNADAAVRRAMAIGRGAA</sequence>
<dbReference type="Gene3D" id="2.60.120.380">
    <property type="match status" value="1"/>
</dbReference>
<keyword evidence="4 5" id="KW-0720">Serine protease</keyword>
<dbReference type="PROSITE" id="PS51892">
    <property type="entry name" value="SUBTILASE"/>
    <property type="match status" value="1"/>
</dbReference>
<dbReference type="SUPFAM" id="SSF52743">
    <property type="entry name" value="Subtilisin-like"/>
    <property type="match status" value="1"/>
</dbReference>
<evidence type="ECO:0000256" key="3">
    <source>
        <dbReference type="ARBA" id="ARBA00022801"/>
    </source>
</evidence>
<dbReference type="InterPro" id="IPR007280">
    <property type="entry name" value="Peptidase_C_arc/bac"/>
</dbReference>
<evidence type="ECO:0000256" key="6">
    <source>
        <dbReference type="SAM" id="MobiDB-lite"/>
    </source>
</evidence>
<dbReference type="GO" id="GO:0004252">
    <property type="term" value="F:serine-type endopeptidase activity"/>
    <property type="evidence" value="ECO:0007669"/>
    <property type="project" value="UniProtKB-UniRule"/>
</dbReference>
<dbReference type="Pfam" id="PF00082">
    <property type="entry name" value="Peptidase_S8"/>
    <property type="match status" value="1"/>
</dbReference>
<dbReference type="PRINTS" id="PR00723">
    <property type="entry name" value="SUBTILISIN"/>
</dbReference>
<dbReference type="RefSeq" id="WP_073550231.1">
    <property type="nucleotide sequence ID" value="NZ_CAWMVK010000003.1"/>
</dbReference>
<gene>
    <name evidence="9" type="ORF">NIES1031_14410</name>
</gene>